<dbReference type="AlphaFoldDB" id="A0A6J6T3C5"/>
<evidence type="ECO:0000313" key="2">
    <source>
        <dbReference type="EMBL" id="CAB4654367.1"/>
    </source>
</evidence>
<dbReference type="EMBL" id="CAEZUG010000028">
    <property type="protein sequence ID" value="CAB4591471.1"/>
    <property type="molecule type" value="Genomic_DNA"/>
</dbReference>
<evidence type="ECO:0000313" key="3">
    <source>
        <dbReference type="EMBL" id="CAB4741443.1"/>
    </source>
</evidence>
<dbReference type="EMBL" id="CAEZWQ010000005">
    <property type="protein sequence ID" value="CAB4654367.1"/>
    <property type="molecule type" value="Genomic_DNA"/>
</dbReference>
<gene>
    <name evidence="1" type="ORF">UFOPK1795_00617</name>
    <name evidence="2" type="ORF">UFOPK2275_00130</name>
    <name evidence="3" type="ORF">UFOPK2816_00303</name>
</gene>
<organism evidence="3">
    <name type="scientific">freshwater metagenome</name>
    <dbReference type="NCBI Taxonomy" id="449393"/>
    <lineage>
        <taxon>unclassified sequences</taxon>
        <taxon>metagenomes</taxon>
        <taxon>ecological metagenomes</taxon>
    </lineage>
</organism>
<dbReference type="EMBL" id="CAEZZB010000019">
    <property type="protein sequence ID" value="CAB4741443.1"/>
    <property type="molecule type" value="Genomic_DNA"/>
</dbReference>
<name>A0A6J6T3C5_9ZZZZ</name>
<evidence type="ECO:0000313" key="1">
    <source>
        <dbReference type="EMBL" id="CAB4591471.1"/>
    </source>
</evidence>
<accession>A0A6J6T3C5</accession>
<sequence length="58" mass="6683">MDYSIVKGEPTAEELTAIAYAMSSHKREELVPVIRKSAFGRPQLRKPLHNHFRFGRTN</sequence>
<proteinExistence type="predicted"/>
<reference evidence="3" key="1">
    <citation type="submission" date="2020-05" db="EMBL/GenBank/DDBJ databases">
        <authorList>
            <person name="Chiriac C."/>
            <person name="Salcher M."/>
            <person name="Ghai R."/>
            <person name="Kavagutti S V."/>
        </authorList>
    </citation>
    <scope>NUCLEOTIDE SEQUENCE</scope>
</reference>
<protein>
    <submittedName>
        <fullName evidence="3">Unannotated protein</fullName>
    </submittedName>
</protein>